<accession>A0AAV8E7W2</accession>
<evidence type="ECO:0000256" key="1">
    <source>
        <dbReference type="SAM" id="MobiDB-lite"/>
    </source>
</evidence>
<dbReference type="AlphaFoldDB" id="A0AAV8E7W2"/>
<feature type="compositionally biased region" description="Polar residues" evidence="1">
    <location>
        <begin position="214"/>
        <end position="226"/>
    </location>
</feature>
<dbReference type="PANTHER" id="PTHR35689">
    <property type="entry name" value="EARLY ENDOSOME ANTIGEN"/>
    <property type="match status" value="1"/>
</dbReference>
<dbReference type="Proteomes" id="UP001140206">
    <property type="component" value="Chromosome 3"/>
</dbReference>
<name>A0AAV8E7W2_9POAL</name>
<dbReference type="EMBL" id="JAMFTS010000003">
    <property type="protein sequence ID" value="KAJ4776389.1"/>
    <property type="molecule type" value="Genomic_DNA"/>
</dbReference>
<proteinExistence type="predicted"/>
<comment type="caution">
    <text evidence="2">The sequence shown here is derived from an EMBL/GenBank/DDBJ whole genome shotgun (WGS) entry which is preliminary data.</text>
</comment>
<evidence type="ECO:0000313" key="2">
    <source>
        <dbReference type="EMBL" id="KAJ4776389.1"/>
    </source>
</evidence>
<sequence length="233" mass="26665">MDLDPETEKYLRESIESLVGLEVSPKDLQLKLLASEDERRRLTAQVFFLEDSVYEASRLLEQFKMGSKKKAQALKLCIAAKAVITSCSHQLSALCDDLEIECFTFDRDLQRYMDALEQNKKENDELQAISQQDYPSEAAKLLAENIALEKEKTCLRLNITEAEKEFALLSEMNKALKEKNNRLNASIRISKKKNRTGGPPTTLQSDMDVDRPTVRTNQPKRTQSPPWTRLPEK</sequence>
<reference evidence="2" key="1">
    <citation type="submission" date="2022-08" db="EMBL/GenBank/DDBJ databases">
        <authorList>
            <person name="Marques A."/>
        </authorList>
    </citation>
    <scope>NUCLEOTIDE SEQUENCE</scope>
    <source>
        <strain evidence="2">RhyPub2mFocal</strain>
        <tissue evidence="2">Leaves</tissue>
    </source>
</reference>
<keyword evidence="3" id="KW-1185">Reference proteome</keyword>
<evidence type="ECO:0000313" key="3">
    <source>
        <dbReference type="Proteomes" id="UP001140206"/>
    </source>
</evidence>
<feature type="region of interest" description="Disordered" evidence="1">
    <location>
        <begin position="184"/>
        <end position="233"/>
    </location>
</feature>
<gene>
    <name evidence="2" type="ORF">LUZ62_060646</name>
</gene>
<protein>
    <submittedName>
        <fullName evidence="2">SKIP interacting protein 16</fullName>
    </submittedName>
</protein>
<organism evidence="2 3">
    <name type="scientific">Rhynchospora pubera</name>
    <dbReference type="NCBI Taxonomy" id="906938"/>
    <lineage>
        <taxon>Eukaryota</taxon>
        <taxon>Viridiplantae</taxon>
        <taxon>Streptophyta</taxon>
        <taxon>Embryophyta</taxon>
        <taxon>Tracheophyta</taxon>
        <taxon>Spermatophyta</taxon>
        <taxon>Magnoliopsida</taxon>
        <taxon>Liliopsida</taxon>
        <taxon>Poales</taxon>
        <taxon>Cyperaceae</taxon>
        <taxon>Cyperoideae</taxon>
        <taxon>Rhynchosporeae</taxon>
        <taxon>Rhynchospora</taxon>
    </lineage>
</organism>
<dbReference type="PANTHER" id="PTHR35689:SF1">
    <property type="entry name" value="EARLY ENDOSOME ANTIGEN"/>
    <property type="match status" value="1"/>
</dbReference>